<evidence type="ECO:0000256" key="6">
    <source>
        <dbReference type="PROSITE-ProRule" id="PRU00108"/>
    </source>
</evidence>
<sequence>MDMNKCKSTSYMIDSILGRRSPSPIQPPMSSSPIVQVHDADEEHPTPSPQPNSVQDVEETSPDVGEDKDDKPRKVRRSRTTFTTFQLHQLERAFEKTQYPDVFTREELALRLDLSEARVQVWFQNRRAKWRKREKQLGRESPTYLASPEELTANIPADLLAARMALNPVLGLHPTLAYLQHKLPYLPPPPPPTLLPPPFFRPPLHTDCSSEETLDLRKSSIEALRVKARQIQRPTCKS</sequence>
<dbReference type="GO" id="GO:0000977">
    <property type="term" value="F:RNA polymerase II transcription regulatory region sequence-specific DNA binding"/>
    <property type="evidence" value="ECO:0007669"/>
    <property type="project" value="TreeGrafter"/>
</dbReference>
<dbReference type="InterPro" id="IPR017970">
    <property type="entry name" value="Homeobox_CS"/>
</dbReference>
<comment type="caution">
    <text evidence="10">The sequence shown here is derived from an EMBL/GenBank/DDBJ whole genome shotgun (WGS) entry which is preliminary data.</text>
</comment>
<dbReference type="SUPFAM" id="SSF46689">
    <property type="entry name" value="Homeodomain-like"/>
    <property type="match status" value="1"/>
</dbReference>
<reference evidence="10 11" key="1">
    <citation type="submission" date="2020-08" db="EMBL/GenBank/DDBJ databases">
        <authorList>
            <person name="Hejnol A."/>
        </authorList>
    </citation>
    <scope>NUCLEOTIDE SEQUENCE [LARGE SCALE GENOMIC DNA]</scope>
</reference>
<evidence type="ECO:0000256" key="2">
    <source>
        <dbReference type="ARBA" id="ARBA00022473"/>
    </source>
</evidence>
<evidence type="ECO:0000256" key="5">
    <source>
        <dbReference type="ARBA" id="ARBA00023242"/>
    </source>
</evidence>
<dbReference type="FunFam" id="1.10.10.60:FF:000102">
    <property type="entry name" value="Aristaless related homeobox"/>
    <property type="match status" value="1"/>
</dbReference>
<evidence type="ECO:0000256" key="4">
    <source>
        <dbReference type="ARBA" id="ARBA00023155"/>
    </source>
</evidence>
<dbReference type="InterPro" id="IPR001356">
    <property type="entry name" value="HD"/>
</dbReference>
<feature type="compositionally biased region" description="Polar residues" evidence="8">
    <location>
        <begin position="1"/>
        <end position="12"/>
    </location>
</feature>
<dbReference type="PANTHER" id="PTHR24329">
    <property type="entry name" value="HOMEOBOX PROTEIN ARISTALESS"/>
    <property type="match status" value="1"/>
</dbReference>
<dbReference type="AlphaFoldDB" id="A0A7I8W7R4"/>
<comment type="subcellular location">
    <subcellularLocation>
        <location evidence="1 6 7">Nucleus</location>
    </subcellularLocation>
</comment>
<dbReference type="GO" id="GO:0000981">
    <property type="term" value="F:DNA-binding transcription factor activity, RNA polymerase II-specific"/>
    <property type="evidence" value="ECO:0007669"/>
    <property type="project" value="InterPro"/>
</dbReference>
<evidence type="ECO:0000256" key="7">
    <source>
        <dbReference type="RuleBase" id="RU000682"/>
    </source>
</evidence>
<dbReference type="PROSITE" id="PS00027">
    <property type="entry name" value="HOMEOBOX_1"/>
    <property type="match status" value="1"/>
</dbReference>
<dbReference type="GO" id="GO:0005634">
    <property type="term" value="C:nucleus"/>
    <property type="evidence" value="ECO:0007669"/>
    <property type="project" value="UniProtKB-SubCell"/>
</dbReference>
<evidence type="ECO:0000313" key="11">
    <source>
        <dbReference type="Proteomes" id="UP000549394"/>
    </source>
</evidence>
<protein>
    <submittedName>
        <fullName evidence="10">DgyrCDS12306</fullName>
    </submittedName>
</protein>
<dbReference type="PANTHER" id="PTHR24329:SF543">
    <property type="entry name" value="FI01017P-RELATED"/>
    <property type="match status" value="1"/>
</dbReference>
<evidence type="ECO:0000256" key="3">
    <source>
        <dbReference type="ARBA" id="ARBA00023125"/>
    </source>
</evidence>
<keyword evidence="3 6" id="KW-0238">DNA-binding</keyword>
<keyword evidence="4 6" id="KW-0371">Homeobox</keyword>
<dbReference type="Pfam" id="PF00046">
    <property type="entry name" value="Homeodomain"/>
    <property type="match status" value="1"/>
</dbReference>
<evidence type="ECO:0000313" key="10">
    <source>
        <dbReference type="EMBL" id="CAD5124004.1"/>
    </source>
</evidence>
<feature type="compositionally biased region" description="Acidic residues" evidence="8">
    <location>
        <begin position="56"/>
        <end position="67"/>
    </location>
</feature>
<evidence type="ECO:0000259" key="9">
    <source>
        <dbReference type="PROSITE" id="PS50071"/>
    </source>
</evidence>
<proteinExistence type="predicted"/>
<dbReference type="OrthoDB" id="6159439at2759"/>
<keyword evidence="11" id="KW-1185">Reference proteome</keyword>
<dbReference type="PROSITE" id="PS50071">
    <property type="entry name" value="HOMEOBOX_2"/>
    <property type="match status" value="1"/>
</dbReference>
<feature type="compositionally biased region" description="Low complexity" evidence="8">
    <location>
        <begin position="28"/>
        <end position="37"/>
    </location>
</feature>
<dbReference type="Gene3D" id="1.10.10.60">
    <property type="entry name" value="Homeodomain-like"/>
    <property type="match status" value="1"/>
</dbReference>
<dbReference type="EMBL" id="CAJFCJ010000020">
    <property type="protein sequence ID" value="CAD5124004.1"/>
    <property type="molecule type" value="Genomic_DNA"/>
</dbReference>
<feature type="DNA-binding region" description="Homeobox" evidence="6">
    <location>
        <begin position="75"/>
        <end position="134"/>
    </location>
</feature>
<dbReference type="CDD" id="cd00086">
    <property type="entry name" value="homeodomain"/>
    <property type="match status" value="1"/>
</dbReference>
<dbReference type="InterPro" id="IPR009057">
    <property type="entry name" value="Homeodomain-like_sf"/>
</dbReference>
<feature type="domain" description="Homeobox" evidence="9">
    <location>
        <begin position="73"/>
        <end position="133"/>
    </location>
</feature>
<accession>A0A7I8W7R4</accession>
<keyword evidence="2" id="KW-0217">Developmental protein</keyword>
<evidence type="ECO:0000256" key="1">
    <source>
        <dbReference type="ARBA" id="ARBA00004123"/>
    </source>
</evidence>
<evidence type="ECO:0000256" key="8">
    <source>
        <dbReference type="SAM" id="MobiDB-lite"/>
    </source>
</evidence>
<dbReference type="SMART" id="SM00389">
    <property type="entry name" value="HOX"/>
    <property type="match status" value="1"/>
</dbReference>
<keyword evidence="5 6" id="KW-0539">Nucleus</keyword>
<gene>
    <name evidence="10" type="ORF">DGYR_LOCUS11614</name>
</gene>
<dbReference type="InterPro" id="IPR050649">
    <property type="entry name" value="Paired_Homeobox_TFs"/>
</dbReference>
<feature type="region of interest" description="Disordered" evidence="8">
    <location>
        <begin position="1"/>
        <end position="80"/>
    </location>
</feature>
<name>A0A7I8W7R4_9ANNE</name>
<organism evidence="10 11">
    <name type="scientific">Dimorphilus gyrociliatus</name>
    <dbReference type="NCBI Taxonomy" id="2664684"/>
    <lineage>
        <taxon>Eukaryota</taxon>
        <taxon>Metazoa</taxon>
        <taxon>Spiralia</taxon>
        <taxon>Lophotrochozoa</taxon>
        <taxon>Annelida</taxon>
        <taxon>Polychaeta</taxon>
        <taxon>Polychaeta incertae sedis</taxon>
        <taxon>Dinophilidae</taxon>
        <taxon>Dimorphilus</taxon>
    </lineage>
</organism>
<dbReference type="Proteomes" id="UP000549394">
    <property type="component" value="Unassembled WGS sequence"/>
</dbReference>